<keyword evidence="3" id="KW-1185">Reference proteome</keyword>
<feature type="transmembrane region" description="Helical" evidence="1">
    <location>
        <begin position="115"/>
        <end position="135"/>
    </location>
</feature>
<evidence type="ECO:0000256" key="1">
    <source>
        <dbReference type="SAM" id="Phobius"/>
    </source>
</evidence>
<accession>A0A7W6R9L2</accession>
<feature type="transmembrane region" description="Helical" evidence="1">
    <location>
        <begin position="21"/>
        <end position="43"/>
    </location>
</feature>
<keyword evidence="1" id="KW-0472">Membrane</keyword>
<dbReference type="Pfam" id="PF10011">
    <property type="entry name" value="DUF2254"/>
    <property type="match status" value="1"/>
</dbReference>
<keyword evidence="1" id="KW-0812">Transmembrane</keyword>
<proteinExistence type="predicted"/>
<dbReference type="Proteomes" id="UP000554286">
    <property type="component" value="Unassembled WGS sequence"/>
</dbReference>
<keyword evidence="1" id="KW-1133">Transmembrane helix</keyword>
<dbReference type="RefSeq" id="WP_184042119.1">
    <property type="nucleotide sequence ID" value="NZ_JACIGK010000001.1"/>
</dbReference>
<reference evidence="2 3" key="1">
    <citation type="submission" date="2020-08" db="EMBL/GenBank/DDBJ databases">
        <title>Genome sequencing of Purple Non-Sulfur Bacteria from various extreme environments.</title>
        <authorList>
            <person name="Mayer M."/>
        </authorList>
    </citation>
    <scope>NUCLEOTIDE SEQUENCE [LARGE SCALE GENOMIC DNA]</scope>
    <source>
        <strain evidence="2 3">JA131</strain>
    </source>
</reference>
<dbReference type="InterPro" id="IPR018723">
    <property type="entry name" value="DUF2254_membrane"/>
</dbReference>
<name>A0A7W6R9L2_9PROT</name>
<organism evidence="2 3">
    <name type="scientific">Roseospira visakhapatnamensis</name>
    <dbReference type="NCBI Taxonomy" id="390880"/>
    <lineage>
        <taxon>Bacteria</taxon>
        <taxon>Pseudomonadati</taxon>
        <taxon>Pseudomonadota</taxon>
        <taxon>Alphaproteobacteria</taxon>
        <taxon>Rhodospirillales</taxon>
        <taxon>Rhodospirillaceae</taxon>
        <taxon>Roseospira</taxon>
    </lineage>
</organism>
<gene>
    <name evidence="2" type="ORF">GGD89_000081</name>
</gene>
<dbReference type="AlphaFoldDB" id="A0A7W6R9L2"/>
<comment type="caution">
    <text evidence="2">The sequence shown here is derived from an EMBL/GenBank/DDBJ whole genome shotgun (WGS) entry which is preliminary data.</text>
</comment>
<feature type="transmembrane region" description="Helical" evidence="1">
    <location>
        <begin position="73"/>
        <end position="95"/>
    </location>
</feature>
<dbReference type="EMBL" id="JACIGK010000001">
    <property type="protein sequence ID" value="MBB4264475.1"/>
    <property type="molecule type" value="Genomic_DNA"/>
</dbReference>
<evidence type="ECO:0000313" key="3">
    <source>
        <dbReference type="Proteomes" id="UP000554286"/>
    </source>
</evidence>
<protein>
    <submittedName>
        <fullName evidence="2">Putative membrane protein</fullName>
    </submittedName>
</protein>
<evidence type="ECO:0000313" key="2">
    <source>
        <dbReference type="EMBL" id="MBB4264475.1"/>
    </source>
</evidence>
<feature type="transmembrane region" description="Helical" evidence="1">
    <location>
        <begin position="141"/>
        <end position="162"/>
    </location>
</feature>
<sequence length="432" mass="46895">MVRRYLVPGPLVVVLQRLVSGFLFIPSVIALLGVVLAVLAVWVDRTLVPDSFETWVQILDIDAAGARSVLSTIAGATMTVISLVYSLTLVVFTLAAANIGPRLLENFTNNRVNQITIGLFAASFLYALIVLYIVGESEVPKISVAVAIVLVTVSLFSLIYFVNDAARSVKVDNEIARTQHALRRSIDRLLVKETPEADGEAYRIPTGPTRTVAATAPGYITAVDIPDLKRLALQAGGFITMSAHLGDYVVAGETMAELVACSDRCTEDDVRRAILLADARAPGGDIKFHIHLGVEIALRALSPGINDSYTALGAIDHLSGSLAMILQRGVPSALHRDEAGTPRVWMPILEIKDIIGVALHPLRRAGRGNMLVTLRLIEVVGKLRRIALPRHAPILTMHLRLIASDATRTIQGRHDRREVARLLRAASRRRPV</sequence>